<dbReference type="EMBL" id="KZ999014">
    <property type="protein sequence ID" value="RKO85503.1"/>
    <property type="molecule type" value="Genomic_DNA"/>
</dbReference>
<proteinExistence type="predicted"/>
<dbReference type="Proteomes" id="UP000269721">
    <property type="component" value="Unassembled WGS sequence"/>
</dbReference>
<dbReference type="AlphaFoldDB" id="A0A4P9W2U0"/>
<keyword evidence="3" id="KW-1185">Reference proteome</keyword>
<name>A0A4P9W2U0_9FUNG</name>
<protein>
    <submittedName>
        <fullName evidence="2">Uncharacterized protein</fullName>
    </submittedName>
</protein>
<accession>A0A4P9W2U0</accession>
<evidence type="ECO:0000256" key="1">
    <source>
        <dbReference type="SAM" id="SignalP"/>
    </source>
</evidence>
<reference evidence="3" key="1">
    <citation type="journal article" date="2018" name="Nat. Microbiol.">
        <title>Leveraging single-cell genomics to expand the fungal tree of life.</title>
        <authorList>
            <person name="Ahrendt S.R."/>
            <person name="Quandt C.A."/>
            <person name="Ciobanu D."/>
            <person name="Clum A."/>
            <person name="Salamov A."/>
            <person name="Andreopoulos B."/>
            <person name="Cheng J.F."/>
            <person name="Woyke T."/>
            <person name="Pelin A."/>
            <person name="Henrissat B."/>
            <person name="Reynolds N.K."/>
            <person name="Benny G.L."/>
            <person name="Smith M.E."/>
            <person name="James T.Y."/>
            <person name="Grigoriev I.V."/>
        </authorList>
    </citation>
    <scope>NUCLEOTIDE SEQUENCE [LARGE SCALE GENOMIC DNA]</scope>
</reference>
<sequence>MRFTSLPIFTALALATLSVDAMPVQPGAGRRGGRYAVATFLRSNLFFCAKRAVNANNGHHTIANRSPSIEHASNVLAILAKRSPHECDSSDEEGDSGDEEDVAHGVTADSSLLSGYFILAIVGLPINSIVLLQTSVVLAETPIDFFDQWGCRWH</sequence>
<gene>
    <name evidence="2" type="ORF">BDK51DRAFT_49029</name>
</gene>
<organism evidence="2 3">
    <name type="scientific">Blyttiomyces helicus</name>
    <dbReference type="NCBI Taxonomy" id="388810"/>
    <lineage>
        <taxon>Eukaryota</taxon>
        <taxon>Fungi</taxon>
        <taxon>Fungi incertae sedis</taxon>
        <taxon>Chytridiomycota</taxon>
        <taxon>Chytridiomycota incertae sedis</taxon>
        <taxon>Chytridiomycetes</taxon>
        <taxon>Chytridiomycetes incertae sedis</taxon>
        <taxon>Blyttiomyces</taxon>
    </lineage>
</organism>
<evidence type="ECO:0000313" key="2">
    <source>
        <dbReference type="EMBL" id="RKO85503.1"/>
    </source>
</evidence>
<evidence type="ECO:0000313" key="3">
    <source>
        <dbReference type="Proteomes" id="UP000269721"/>
    </source>
</evidence>
<feature type="signal peptide" evidence="1">
    <location>
        <begin position="1"/>
        <end position="21"/>
    </location>
</feature>
<feature type="chain" id="PRO_5020959494" evidence="1">
    <location>
        <begin position="22"/>
        <end position="154"/>
    </location>
</feature>
<keyword evidence="1" id="KW-0732">Signal</keyword>